<feature type="signal peptide" evidence="1">
    <location>
        <begin position="1"/>
        <end position="22"/>
    </location>
</feature>
<accession>A0A8T0GPJ8</accession>
<name>A0A8T0GPJ8_CERPU</name>
<keyword evidence="1" id="KW-0732">Signal</keyword>
<evidence type="ECO:0000313" key="2">
    <source>
        <dbReference type="EMBL" id="KAG0560199.1"/>
    </source>
</evidence>
<evidence type="ECO:0000313" key="3">
    <source>
        <dbReference type="Proteomes" id="UP000822688"/>
    </source>
</evidence>
<protein>
    <recommendedName>
        <fullName evidence="4">Secreted protein</fullName>
    </recommendedName>
</protein>
<sequence length="136" mass="15827">MDLIQTFLFAFIYLVGFRDLLTERTDKRSVNVCESANNVVPKTHSSARCRADLSLSSQLDLIFVLGYQHRNGYLIDYPNLHRFRDLQMMLSRFQVVISAQTKVCNVWSMCGNGEMNSWQYSGCHTGIACWRFIRWC</sequence>
<comment type="caution">
    <text evidence="2">The sequence shown here is derived from an EMBL/GenBank/DDBJ whole genome shotgun (WGS) entry which is preliminary data.</text>
</comment>
<dbReference type="Proteomes" id="UP000822688">
    <property type="component" value="Chromosome 10"/>
</dbReference>
<proteinExistence type="predicted"/>
<keyword evidence="3" id="KW-1185">Reference proteome</keyword>
<evidence type="ECO:0000256" key="1">
    <source>
        <dbReference type="SAM" id="SignalP"/>
    </source>
</evidence>
<dbReference type="EMBL" id="CM026431">
    <property type="protein sequence ID" value="KAG0560199.1"/>
    <property type="molecule type" value="Genomic_DNA"/>
</dbReference>
<evidence type="ECO:0008006" key="4">
    <source>
        <dbReference type="Google" id="ProtNLM"/>
    </source>
</evidence>
<gene>
    <name evidence="2" type="ORF">KC19_10G161600</name>
</gene>
<feature type="chain" id="PRO_5035928869" description="Secreted protein" evidence="1">
    <location>
        <begin position="23"/>
        <end position="136"/>
    </location>
</feature>
<reference evidence="2" key="1">
    <citation type="submission" date="2020-06" db="EMBL/GenBank/DDBJ databases">
        <title>WGS assembly of Ceratodon purpureus strain R40.</title>
        <authorList>
            <person name="Carey S.B."/>
            <person name="Jenkins J."/>
            <person name="Shu S."/>
            <person name="Lovell J.T."/>
            <person name="Sreedasyam A."/>
            <person name="Maumus F."/>
            <person name="Tiley G.P."/>
            <person name="Fernandez-Pozo N."/>
            <person name="Barry K."/>
            <person name="Chen C."/>
            <person name="Wang M."/>
            <person name="Lipzen A."/>
            <person name="Daum C."/>
            <person name="Saski C.A."/>
            <person name="Payton A.C."/>
            <person name="Mcbreen J.C."/>
            <person name="Conrad R.E."/>
            <person name="Kollar L.M."/>
            <person name="Olsson S."/>
            <person name="Huttunen S."/>
            <person name="Landis J.B."/>
            <person name="Wickett N.J."/>
            <person name="Johnson M.G."/>
            <person name="Rensing S.A."/>
            <person name="Grimwood J."/>
            <person name="Schmutz J."/>
            <person name="Mcdaniel S.F."/>
        </authorList>
    </citation>
    <scope>NUCLEOTIDE SEQUENCE</scope>
    <source>
        <strain evidence="2">R40</strain>
    </source>
</reference>
<organism evidence="2 3">
    <name type="scientific">Ceratodon purpureus</name>
    <name type="common">Fire moss</name>
    <name type="synonym">Dicranum purpureum</name>
    <dbReference type="NCBI Taxonomy" id="3225"/>
    <lineage>
        <taxon>Eukaryota</taxon>
        <taxon>Viridiplantae</taxon>
        <taxon>Streptophyta</taxon>
        <taxon>Embryophyta</taxon>
        <taxon>Bryophyta</taxon>
        <taxon>Bryophytina</taxon>
        <taxon>Bryopsida</taxon>
        <taxon>Dicranidae</taxon>
        <taxon>Pseudoditrichales</taxon>
        <taxon>Ditrichaceae</taxon>
        <taxon>Ceratodon</taxon>
    </lineage>
</organism>
<dbReference type="AlphaFoldDB" id="A0A8T0GPJ8"/>